<dbReference type="Pfam" id="PF18803">
    <property type="entry name" value="CxC2"/>
    <property type="match status" value="1"/>
</dbReference>
<evidence type="ECO:0000256" key="1">
    <source>
        <dbReference type="SAM" id="Coils"/>
    </source>
</evidence>
<evidence type="ECO:0000259" key="3">
    <source>
        <dbReference type="Pfam" id="PF18803"/>
    </source>
</evidence>
<keyword evidence="5" id="KW-1185">Reference proteome</keyword>
<dbReference type="EMBL" id="JARKIB010000016">
    <property type="protein sequence ID" value="KAJ7770735.1"/>
    <property type="molecule type" value="Genomic_DNA"/>
</dbReference>
<reference evidence="4" key="1">
    <citation type="submission" date="2023-03" db="EMBL/GenBank/DDBJ databases">
        <title>Massive genome expansion in bonnet fungi (Mycena s.s.) driven by repeated elements and novel gene families across ecological guilds.</title>
        <authorList>
            <consortium name="Lawrence Berkeley National Laboratory"/>
            <person name="Harder C.B."/>
            <person name="Miyauchi S."/>
            <person name="Viragh M."/>
            <person name="Kuo A."/>
            <person name="Thoen E."/>
            <person name="Andreopoulos B."/>
            <person name="Lu D."/>
            <person name="Skrede I."/>
            <person name="Drula E."/>
            <person name="Henrissat B."/>
            <person name="Morin E."/>
            <person name="Kohler A."/>
            <person name="Barry K."/>
            <person name="LaButti K."/>
            <person name="Morin E."/>
            <person name="Salamov A."/>
            <person name="Lipzen A."/>
            <person name="Mereny Z."/>
            <person name="Hegedus B."/>
            <person name="Baldrian P."/>
            <person name="Stursova M."/>
            <person name="Weitz H."/>
            <person name="Taylor A."/>
            <person name="Grigoriev I.V."/>
            <person name="Nagy L.G."/>
            <person name="Martin F."/>
            <person name="Kauserud H."/>
        </authorList>
    </citation>
    <scope>NUCLEOTIDE SEQUENCE</scope>
    <source>
        <strain evidence="4">CBHHK182m</strain>
    </source>
</reference>
<evidence type="ECO:0000256" key="2">
    <source>
        <dbReference type="SAM" id="MobiDB-lite"/>
    </source>
</evidence>
<dbReference type="Proteomes" id="UP001215598">
    <property type="component" value="Unassembled WGS sequence"/>
</dbReference>
<accession>A0AAD7JS74</accession>
<comment type="caution">
    <text evidence="4">The sequence shown here is derived from an EMBL/GenBank/DDBJ whole genome shotgun (WGS) entry which is preliminary data.</text>
</comment>
<name>A0AAD7JS74_9AGAR</name>
<dbReference type="InterPro" id="IPR041457">
    <property type="entry name" value="CxC2_KDZ-assoc"/>
</dbReference>
<dbReference type="Pfam" id="PF18758">
    <property type="entry name" value="KDZ"/>
    <property type="match status" value="1"/>
</dbReference>
<protein>
    <recommendedName>
        <fullName evidence="3">CxC2-like cysteine cluster KDZ transposase-associated domain-containing protein</fullName>
    </recommendedName>
</protein>
<dbReference type="PANTHER" id="PTHR33096:SF1">
    <property type="entry name" value="CXC1-LIKE CYSTEINE CLUSTER ASSOCIATED WITH KDZ TRANSPOSASES DOMAIN-CONTAINING PROTEIN"/>
    <property type="match status" value="1"/>
</dbReference>
<sequence>MYSQEEPMSEFAEVSQLYLDETVRLHGLGYYSSHPCCAVCEQVVGEEAPAGSGRRRLFRCKDCGVFLQCFECCLARHSSSPLHFLEEWTDGHWRHTTLQSIGLVYQLGHEGFKCKFPDALVRSLTVVHPNGIHEIKYRFCQCRRSDTCNNLQQLHRNGWFPATKTDPDTAVSTQALDLYRLLNVVGNLNARDFITSLERLTDATNSTGMNWLPDTYKAFLRVSRQSSFLQRARRSARAHDPNGLKATKGGELTPRCWPCPHTDRNLAPGWREVDKEYRYLYRLIVALDANFKLKNRIRKNEHDDPSLGPGWGAFVEPRRYKKHLRKYVAEKDISTCIAFAALTQKETRNTAGLRVSGVGGCVCARHECVRPNGMGDLQKGERYANMDYILVSALGDVDLKEYTVSYDIACQWKKHFEARMEKLPKALQRDFSDVLVQCGLPVWHALAHEEECTNENNLSLLPGVGKSDGEGIERLWAILNGIAFQTKEMSLGNRADTMEDKLDSHNFLKNLGQGDALRRRLVVAIAERARQVEAFKEINKTIKPEKRAEWQAQIDRYLEDRSRPNPYLMAVPLDGPSEADIRVKLRMEEQADAANGQAPLHATSATAFLTAGLQLEETQYVSAGIAAKTQLTADRQSKVEEHRIAFFAKLRPFRGLQEVYTPGAIRMLAKDAEARAAAATDTTVPAPAAENIHLWLPSELPAGERTDGCKGNLVEMEARLRESQCTDSLSAIRLALHSKRHLINFRHGNIGGQMRMTRSHSLVDQLGIRVDALANKYRQAREALLVLRGQGYAPHLRKLEKADLRLEGEEGENDTEADRSDRSAARKLRGIGGRPVREVGKSTVLSWIWTAKGALDSEEEELHESLRIEWSRAKARKKRWEEEVELLREEMRRVIRYLEWEVETWGARAAAATARADIMEDARSGLRGYALAQVALHRKLSDHFRGEWSMNINEATTQLTTDVVNFDTLFTTST</sequence>
<keyword evidence="1" id="KW-0175">Coiled coil</keyword>
<feature type="coiled-coil region" evidence="1">
    <location>
        <begin position="863"/>
        <end position="897"/>
    </location>
</feature>
<feature type="domain" description="CxC2-like cysteine cluster KDZ transposase-associated" evidence="3">
    <location>
        <begin position="98"/>
        <end position="204"/>
    </location>
</feature>
<dbReference type="InterPro" id="IPR040521">
    <property type="entry name" value="KDZ"/>
</dbReference>
<feature type="region of interest" description="Disordered" evidence="2">
    <location>
        <begin position="807"/>
        <end position="826"/>
    </location>
</feature>
<dbReference type="AlphaFoldDB" id="A0AAD7JS74"/>
<evidence type="ECO:0000313" key="4">
    <source>
        <dbReference type="EMBL" id="KAJ7770735.1"/>
    </source>
</evidence>
<organism evidence="4 5">
    <name type="scientific">Mycena metata</name>
    <dbReference type="NCBI Taxonomy" id="1033252"/>
    <lineage>
        <taxon>Eukaryota</taxon>
        <taxon>Fungi</taxon>
        <taxon>Dikarya</taxon>
        <taxon>Basidiomycota</taxon>
        <taxon>Agaricomycotina</taxon>
        <taxon>Agaricomycetes</taxon>
        <taxon>Agaricomycetidae</taxon>
        <taxon>Agaricales</taxon>
        <taxon>Marasmiineae</taxon>
        <taxon>Mycenaceae</taxon>
        <taxon>Mycena</taxon>
    </lineage>
</organism>
<evidence type="ECO:0000313" key="5">
    <source>
        <dbReference type="Proteomes" id="UP001215598"/>
    </source>
</evidence>
<dbReference type="PANTHER" id="PTHR33096">
    <property type="entry name" value="CXC2 DOMAIN-CONTAINING PROTEIN"/>
    <property type="match status" value="1"/>
</dbReference>
<gene>
    <name evidence="4" type="ORF">B0H16DRAFT_1306944</name>
</gene>
<proteinExistence type="predicted"/>